<evidence type="ECO:0000313" key="2">
    <source>
        <dbReference type="Proteomes" id="UP000323000"/>
    </source>
</evidence>
<protein>
    <submittedName>
        <fullName evidence="1">Uncharacterized protein</fullName>
    </submittedName>
</protein>
<reference evidence="2" key="1">
    <citation type="journal article" date="2019" name="Gigascience">
        <title>De novo genome assembly of the endangered Acer yangbiense, a plant species with extremely small populations endemic to Yunnan Province, China.</title>
        <authorList>
            <person name="Yang J."/>
            <person name="Wariss H.M."/>
            <person name="Tao L."/>
            <person name="Zhang R."/>
            <person name="Yun Q."/>
            <person name="Hollingsworth P."/>
            <person name="Dao Z."/>
            <person name="Luo G."/>
            <person name="Guo H."/>
            <person name="Ma Y."/>
            <person name="Sun W."/>
        </authorList>
    </citation>
    <scope>NUCLEOTIDE SEQUENCE [LARGE SCALE GENOMIC DNA]</scope>
    <source>
        <strain evidence="2">cv. Malutang</strain>
    </source>
</reference>
<proteinExistence type="predicted"/>
<gene>
    <name evidence="1" type="ORF">EZV62_003783</name>
</gene>
<dbReference type="AlphaFoldDB" id="A0A5C7II97"/>
<name>A0A5C7II97_9ROSI</name>
<comment type="caution">
    <text evidence="1">The sequence shown here is derived from an EMBL/GenBank/DDBJ whole genome shotgun (WGS) entry which is preliminary data.</text>
</comment>
<dbReference type="Proteomes" id="UP000323000">
    <property type="component" value="Chromosome 2"/>
</dbReference>
<accession>A0A5C7II97</accession>
<organism evidence="1 2">
    <name type="scientific">Acer yangbiense</name>
    <dbReference type="NCBI Taxonomy" id="1000413"/>
    <lineage>
        <taxon>Eukaryota</taxon>
        <taxon>Viridiplantae</taxon>
        <taxon>Streptophyta</taxon>
        <taxon>Embryophyta</taxon>
        <taxon>Tracheophyta</taxon>
        <taxon>Spermatophyta</taxon>
        <taxon>Magnoliopsida</taxon>
        <taxon>eudicotyledons</taxon>
        <taxon>Gunneridae</taxon>
        <taxon>Pentapetalae</taxon>
        <taxon>rosids</taxon>
        <taxon>malvids</taxon>
        <taxon>Sapindales</taxon>
        <taxon>Sapindaceae</taxon>
        <taxon>Hippocastanoideae</taxon>
        <taxon>Acereae</taxon>
        <taxon>Acer</taxon>
    </lineage>
</organism>
<keyword evidence="2" id="KW-1185">Reference proteome</keyword>
<evidence type="ECO:0000313" key="1">
    <source>
        <dbReference type="EMBL" id="TXG68848.1"/>
    </source>
</evidence>
<dbReference type="EMBL" id="VAHF01000002">
    <property type="protein sequence ID" value="TXG68848.1"/>
    <property type="molecule type" value="Genomic_DNA"/>
</dbReference>
<sequence length="103" mass="11562">MLFGTFVQTVTLIIITGELVKQVAWLVHILLSGEQFAASMPTLALASRDVLVHAPVEAIGATAEFYTWLKPHSCHLLPCTSYKHVDDEEKKNHIICKKWMDTI</sequence>